<evidence type="ECO:0000313" key="2">
    <source>
        <dbReference type="Proteomes" id="UP000017837"/>
    </source>
</evidence>
<dbReference type="EMBL" id="AWGB01000011">
    <property type="protein sequence ID" value="ESQ92621.1"/>
    <property type="molecule type" value="Genomic_DNA"/>
</dbReference>
<comment type="caution">
    <text evidence="1">The sequence shown here is derived from an EMBL/GenBank/DDBJ whole genome shotgun (WGS) entry which is preliminary data.</text>
</comment>
<sequence length="115" mass="13613">MQNNEKNVEKYIVAFLLLEGEEKDLRLEKTLNYLQAEIHENDYVIVNSDFFLTYQSEGNTSKEFIILIATQQALDRLKILDIIDNKWRVLSELLTYKNLRKITESEIKELKFLIG</sequence>
<dbReference type="Proteomes" id="UP000017837">
    <property type="component" value="Unassembled WGS sequence"/>
</dbReference>
<name>V4PW93_9CAUL</name>
<accession>V4PW93</accession>
<keyword evidence="2" id="KW-1185">Reference proteome</keyword>
<dbReference type="AlphaFoldDB" id="V4PW93"/>
<proteinExistence type="predicted"/>
<protein>
    <submittedName>
        <fullName evidence="1">Uncharacterized protein</fullName>
    </submittedName>
</protein>
<dbReference type="PATRIC" id="fig|1121022.4.peg.1466"/>
<gene>
    <name evidence="1" type="ORF">ABENE_07325</name>
</gene>
<dbReference type="RefSeq" id="WP_018082522.1">
    <property type="nucleotide sequence ID" value="NZ_AQWM01000015.1"/>
</dbReference>
<organism evidence="1 2">
    <name type="scientific">Asticcacaulis benevestitus DSM 16100 = ATCC BAA-896</name>
    <dbReference type="NCBI Taxonomy" id="1121022"/>
    <lineage>
        <taxon>Bacteria</taxon>
        <taxon>Pseudomonadati</taxon>
        <taxon>Pseudomonadota</taxon>
        <taxon>Alphaproteobacteria</taxon>
        <taxon>Caulobacterales</taxon>
        <taxon>Caulobacteraceae</taxon>
        <taxon>Asticcacaulis</taxon>
    </lineage>
</organism>
<evidence type="ECO:0000313" key="1">
    <source>
        <dbReference type="EMBL" id="ESQ92621.1"/>
    </source>
</evidence>
<reference evidence="1 2" key="1">
    <citation type="journal article" date="2014" name="Nature">
        <title>Sequential evolution of bacterial morphology by co-option of a developmental regulator.</title>
        <authorList>
            <person name="Jiang C."/>
            <person name="Brown P.J."/>
            <person name="Ducret A."/>
            <person name="Brun Y.V."/>
        </authorList>
    </citation>
    <scope>NUCLEOTIDE SEQUENCE [LARGE SCALE GENOMIC DNA]</scope>
    <source>
        <strain evidence="1 2">DSM 16100</strain>
    </source>
</reference>